<evidence type="ECO:0000256" key="7">
    <source>
        <dbReference type="ARBA" id="ARBA00023065"/>
    </source>
</evidence>
<keyword evidence="3" id="KW-0997">Cell inner membrane</keyword>
<comment type="activity regulation">
    <text evidence="12">Na(+) is not transported, but it plays an essential structural role and its presence is essential for fluoride channel function.</text>
</comment>
<feature type="transmembrane region" description="Helical" evidence="12">
    <location>
        <begin position="105"/>
        <end position="125"/>
    </location>
</feature>
<keyword evidence="14" id="KW-1185">Reference proteome</keyword>
<evidence type="ECO:0000313" key="14">
    <source>
        <dbReference type="Proteomes" id="UP000193450"/>
    </source>
</evidence>
<evidence type="ECO:0000256" key="5">
    <source>
        <dbReference type="ARBA" id="ARBA00022989"/>
    </source>
</evidence>
<evidence type="ECO:0000256" key="9">
    <source>
        <dbReference type="ARBA" id="ARBA00023303"/>
    </source>
</evidence>
<reference evidence="13 14" key="1">
    <citation type="submission" date="2016-11" db="EMBL/GenBank/DDBJ databases">
        <title>Trade-off between light-utilization and light-protection in marine flavobacteria.</title>
        <authorList>
            <person name="Kumagai Y."/>
        </authorList>
    </citation>
    <scope>NUCLEOTIDE SEQUENCE [LARGE SCALE GENOMIC DNA]</scope>
    <source>
        <strain evidence="13 14">NBRC 107125</strain>
    </source>
</reference>
<evidence type="ECO:0000256" key="2">
    <source>
        <dbReference type="ARBA" id="ARBA00022475"/>
    </source>
</evidence>
<name>A0A1X9NJZ5_9GAMM</name>
<feature type="binding site" evidence="12">
    <location>
        <position position="80"/>
    </location>
    <ligand>
        <name>Na(+)</name>
        <dbReference type="ChEBI" id="CHEBI:29101"/>
        <note>structural</note>
    </ligand>
</feature>
<dbReference type="PANTHER" id="PTHR28259">
    <property type="entry name" value="FLUORIDE EXPORT PROTEIN 1-RELATED"/>
    <property type="match status" value="1"/>
</dbReference>
<dbReference type="EMBL" id="CP019343">
    <property type="protein sequence ID" value="ARN75779.1"/>
    <property type="molecule type" value="Genomic_DNA"/>
</dbReference>
<evidence type="ECO:0000256" key="4">
    <source>
        <dbReference type="ARBA" id="ARBA00022692"/>
    </source>
</evidence>
<dbReference type="AlphaFoldDB" id="A0A1X9NJZ5"/>
<organism evidence="13 14">
    <name type="scientific">Oceanicoccus sagamiensis</name>
    <dbReference type="NCBI Taxonomy" id="716816"/>
    <lineage>
        <taxon>Bacteria</taxon>
        <taxon>Pseudomonadati</taxon>
        <taxon>Pseudomonadota</taxon>
        <taxon>Gammaproteobacteria</taxon>
        <taxon>Cellvibrionales</taxon>
        <taxon>Spongiibacteraceae</taxon>
        <taxon>Oceanicoccus</taxon>
    </lineage>
</organism>
<evidence type="ECO:0000256" key="1">
    <source>
        <dbReference type="ARBA" id="ARBA00004651"/>
    </source>
</evidence>
<keyword evidence="5 12" id="KW-1133">Transmembrane helix</keyword>
<feature type="transmembrane region" description="Helical" evidence="12">
    <location>
        <begin position="41"/>
        <end position="61"/>
    </location>
</feature>
<evidence type="ECO:0000256" key="10">
    <source>
        <dbReference type="ARBA" id="ARBA00035120"/>
    </source>
</evidence>
<dbReference type="HAMAP" id="MF_00454">
    <property type="entry name" value="FluC"/>
    <property type="match status" value="1"/>
</dbReference>
<evidence type="ECO:0000256" key="6">
    <source>
        <dbReference type="ARBA" id="ARBA00023053"/>
    </source>
</evidence>
<keyword evidence="4 12" id="KW-0812">Transmembrane</keyword>
<evidence type="ECO:0000256" key="8">
    <source>
        <dbReference type="ARBA" id="ARBA00023136"/>
    </source>
</evidence>
<dbReference type="GO" id="GO:0062054">
    <property type="term" value="F:fluoride channel activity"/>
    <property type="evidence" value="ECO:0007669"/>
    <property type="project" value="UniProtKB-UniRule"/>
</dbReference>
<dbReference type="Proteomes" id="UP000193450">
    <property type="component" value="Chromosome"/>
</dbReference>
<dbReference type="NCBIfam" id="TIGR00494">
    <property type="entry name" value="crcB"/>
    <property type="match status" value="1"/>
</dbReference>
<evidence type="ECO:0000256" key="12">
    <source>
        <dbReference type="HAMAP-Rule" id="MF_00454"/>
    </source>
</evidence>
<feature type="binding site" evidence="12">
    <location>
        <position position="83"/>
    </location>
    <ligand>
        <name>Na(+)</name>
        <dbReference type="ChEBI" id="CHEBI:29101"/>
        <note>structural</note>
    </ligand>
</feature>
<dbReference type="STRING" id="716816.BST96_17690"/>
<dbReference type="OrthoDB" id="9806299at2"/>
<comment type="function">
    <text evidence="12">Fluoride-specific ion channel. Important for reducing fluoride concentration in the cell, thus reducing its toxicity.</text>
</comment>
<comment type="catalytic activity">
    <reaction evidence="11">
        <text>fluoride(in) = fluoride(out)</text>
        <dbReference type="Rhea" id="RHEA:76159"/>
        <dbReference type="ChEBI" id="CHEBI:17051"/>
    </reaction>
    <physiologicalReaction direction="left-to-right" evidence="11">
        <dbReference type="Rhea" id="RHEA:76160"/>
    </physiologicalReaction>
</comment>
<dbReference type="GO" id="GO:0140114">
    <property type="term" value="P:cellular detoxification of fluoride"/>
    <property type="evidence" value="ECO:0007669"/>
    <property type="project" value="UniProtKB-UniRule"/>
</dbReference>
<keyword evidence="6 12" id="KW-0915">Sodium</keyword>
<keyword evidence="2 12" id="KW-1003">Cell membrane</keyword>
<dbReference type="GO" id="GO:0005886">
    <property type="term" value="C:plasma membrane"/>
    <property type="evidence" value="ECO:0007669"/>
    <property type="project" value="UniProtKB-SubCell"/>
</dbReference>
<dbReference type="KEGG" id="osg:BST96_17690"/>
<sequence length="129" mass="13998">MTHLLMIAAGGAAGALCRYGLVNWINGFAHSKTQWGSFPLGTLSVNVIGSFAIGIMYVLIAERMALHADWRNVAIIGFLGAFTTFSTFSLETITLLENGQFGHALIYIVSSLMICIIAAWLAIYLTRLL</sequence>
<keyword evidence="12" id="KW-0479">Metal-binding</keyword>
<feature type="transmembrane region" description="Helical" evidence="12">
    <location>
        <begin position="73"/>
        <end position="93"/>
    </location>
</feature>
<dbReference type="RefSeq" id="WP_085759972.1">
    <property type="nucleotide sequence ID" value="NZ_CP019343.1"/>
</dbReference>
<keyword evidence="12" id="KW-0813">Transport</keyword>
<keyword evidence="7 12" id="KW-0406">Ion transport</keyword>
<protein>
    <recommendedName>
        <fullName evidence="12">Fluoride-specific ion channel FluC</fullName>
    </recommendedName>
</protein>
<comment type="similarity">
    <text evidence="10 12">Belongs to the fluoride channel Fluc/FEX (TC 1.A.43) family.</text>
</comment>
<evidence type="ECO:0000256" key="11">
    <source>
        <dbReference type="ARBA" id="ARBA00035585"/>
    </source>
</evidence>
<comment type="subcellular location">
    <subcellularLocation>
        <location evidence="1 12">Cell membrane</location>
        <topology evidence="1 12">Multi-pass membrane protein</topology>
    </subcellularLocation>
</comment>
<dbReference type="PANTHER" id="PTHR28259:SF1">
    <property type="entry name" value="FLUORIDE EXPORT PROTEIN 1-RELATED"/>
    <property type="match status" value="1"/>
</dbReference>
<keyword evidence="9 12" id="KW-0407">Ion channel</keyword>
<dbReference type="InterPro" id="IPR003691">
    <property type="entry name" value="FluC"/>
</dbReference>
<keyword evidence="8 12" id="KW-0472">Membrane</keyword>
<evidence type="ECO:0000313" key="13">
    <source>
        <dbReference type="EMBL" id="ARN75779.1"/>
    </source>
</evidence>
<gene>
    <name evidence="12" type="primary">fluC</name>
    <name evidence="12" type="synonym">crcB</name>
    <name evidence="13" type="ORF">BST96_17690</name>
</gene>
<dbReference type="Pfam" id="PF02537">
    <property type="entry name" value="CRCB"/>
    <property type="match status" value="1"/>
</dbReference>
<accession>A0A1X9NJZ5</accession>
<proteinExistence type="inferred from homology"/>
<evidence type="ECO:0000256" key="3">
    <source>
        <dbReference type="ARBA" id="ARBA00022519"/>
    </source>
</evidence>
<dbReference type="GO" id="GO:0046872">
    <property type="term" value="F:metal ion binding"/>
    <property type="evidence" value="ECO:0007669"/>
    <property type="project" value="UniProtKB-KW"/>
</dbReference>